<organism evidence="1 2">
    <name type="scientific">Enterocloster clostridioformis</name>
    <dbReference type="NCBI Taxonomy" id="1531"/>
    <lineage>
        <taxon>Bacteria</taxon>
        <taxon>Bacillati</taxon>
        <taxon>Bacillota</taxon>
        <taxon>Clostridia</taxon>
        <taxon>Lachnospirales</taxon>
        <taxon>Lachnospiraceae</taxon>
        <taxon>Enterocloster</taxon>
    </lineage>
</organism>
<gene>
    <name evidence="1" type="ORF">NCTC11224_04820</name>
</gene>
<accession>A0A2X2UGW3</accession>
<reference evidence="1 2" key="1">
    <citation type="submission" date="2018-06" db="EMBL/GenBank/DDBJ databases">
        <authorList>
            <consortium name="Pathogen Informatics"/>
            <person name="Doyle S."/>
        </authorList>
    </citation>
    <scope>NUCLEOTIDE SEQUENCE [LARGE SCALE GENOMIC DNA]</scope>
    <source>
        <strain evidence="1 2">NCTC11224</strain>
    </source>
</reference>
<evidence type="ECO:0000313" key="1">
    <source>
        <dbReference type="EMBL" id="SQB15736.1"/>
    </source>
</evidence>
<sequence>MKAINKFFRLESMMGETKKQLLHSSELPLRLHHFRFDLIEQSERPGRYYLWTFNLLLLPMVIQDFLRRSYRNQVFPDK</sequence>
<proteinExistence type="predicted"/>
<dbReference type="AlphaFoldDB" id="A0A2X2UGW3"/>
<keyword evidence="2" id="KW-1185">Reference proteome</keyword>
<dbReference type="Proteomes" id="UP000251853">
    <property type="component" value="Unassembled WGS sequence"/>
</dbReference>
<evidence type="ECO:0000313" key="2">
    <source>
        <dbReference type="Proteomes" id="UP000251853"/>
    </source>
</evidence>
<dbReference type="EMBL" id="UAVW01000018">
    <property type="protein sequence ID" value="SQB15736.1"/>
    <property type="molecule type" value="Genomic_DNA"/>
</dbReference>
<protein>
    <submittedName>
        <fullName evidence="1">Uncharacterized protein</fullName>
    </submittedName>
</protein>
<name>A0A2X2UGW3_9FIRM</name>